<protein>
    <submittedName>
        <fullName evidence="1">Uncharacterized protein</fullName>
    </submittedName>
</protein>
<evidence type="ECO:0000313" key="2">
    <source>
        <dbReference type="Proteomes" id="UP000499080"/>
    </source>
</evidence>
<evidence type="ECO:0000313" key="1">
    <source>
        <dbReference type="EMBL" id="GBN27060.1"/>
    </source>
</evidence>
<reference evidence="1 2" key="1">
    <citation type="journal article" date="2019" name="Sci. Rep.">
        <title>Orb-weaving spider Araneus ventricosus genome elucidates the spidroin gene catalogue.</title>
        <authorList>
            <person name="Kono N."/>
            <person name="Nakamura H."/>
            <person name="Ohtoshi R."/>
            <person name="Moran D.A.P."/>
            <person name="Shinohara A."/>
            <person name="Yoshida Y."/>
            <person name="Fujiwara M."/>
            <person name="Mori M."/>
            <person name="Tomita M."/>
            <person name="Arakawa K."/>
        </authorList>
    </citation>
    <scope>NUCLEOTIDE SEQUENCE [LARGE SCALE GENOMIC DNA]</scope>
</reference>
<keyword evidence="2" id="KW-1185">Reference proteome</keyword>
<organism evidence="1 2">
    <name type="scientific">Araneus ventricosus</name>
    <name type="common">Orbweaver spider</name>
    <name type="synonym">Epeira ventricosa</name>
    <dbReference type="NCBI Taxonomy" id="182803"/>
    <lineage>
        <taxon>Eukaryota</taxon>
        <taxon>Metazoa</taxon>
        <taxon>Ecdysozoa</taxon>
        <taxon>Arthropoda</taxon>
        <taxon>Chelicerata</taxon>
        <taxon>Arachnida</taxon>
        <taxon>Araneae</taxon>
        <taxon>Araneomorphae</taxon>
        <taxon>Entelegynae</taxon>
        <taxon>Araneoidea</taxon>
        <taxon>Araneidae</taxon>
        <taxon>Araneus</taxon>
    </lineage>
</organism>
<sequence>MSFILIMSLMTIDAKKPFYVPGSTFRRHAPVLGASLLLCSLLVTPATATFSSTCISWLSTQVKSKTSNIHVEKLFISAEANKNYVEKLNSGLSRHKLCRNTGCRGIIPNPPADKNASSKEHSTL</sequence>
<accession>A0A4Y2ML19</accession>
<comment type="caution">
    <text evidence="1">The sequence shown here is derived from an EMBL/GenBank/DDBJ whole genome shotgun (WGS) entry which is preliminary data.</text>
</comment>
<dbReference type="EMBL" id="BGPR01007463">
    <property type="protein sequence ID" value="GBN27060.1"/>
    <property type="molecule type" value="Genomic_DNA"/>
</dbReference>
<dbReference type="AlphaFoldDB" id="A0A4Y2ML19"/>
<proteinExistence type="predicted"/>
<name>A0A4Y2ML19_ARAVE</name>
<gene>
    <name evidence="1" type="ORF">AVEN_26038_1</name>
</gene>
<dbReference type="Proteomes" id="UP000499080">
    <property type="component" value="Unassembled WGS sequence"/>
</dbReference>